<dbReference type="KEGG" id="vpy:HZI73_18580"/>
<dbReference type="PANTHER" id="PTHR30032:SF4">
    <property type="entry name" value="AMIDASE ENHANCER"/>
    <property type="match status" value="1"/>
</dbReference>
<dbReference type="NCBIfam" id="TIGR02669">
    <property type="entry name" value="SpoIID_LytB"/>
    <property type="match status" value="1"/>
</dbReference>
<dbReference type="GO" id="GO:0030435">
    <property type="term" value="P:sporulation resulting in formation of a cellular spore"/>
    <property type="evidence" value="ECO:0007669"/>
    <property type="project" value="InterPro"/>
</dbReference>
<dbReference type="InterPro" id="IPR013486">
    <property type="entry name" value="SpoIID/LytB"/>
</dbReference>
<dbReference type="InterPro" id="IPR013693">
    <property type="entry name" value="SpoIID/LytB_N"/>
</dbReference>
<dbReference type="AlphaFoldDB" id="A0A8J8MMD5"/>
<dbReference type="InterPro" id="IPR051922">
    <property type="entry name" value="Bact_Sporulation_Assoc"/>
</dbReference>
<dbReference type="Proteomes" id="UP000683246">
    <property type="component" value="Chromosome"/>
</dbReference>
<feature type="domain" description="Sporulation stage II protein D amidase enhancer LytB N-terminal" evidence="3">
    <location>
        <begin position="475"/>
        <end position="565"/>
    </location>
</feature>
<feature type="region of interest" description="Disordered" evidence="1">
    <location>
        <begin position="24"/>
        <end position="51"/>
    </location>
</feature>
<keyword evidence="2" id="KW-0732">Signal</keyword>
<protein>
    <submittedName>
        <fullName evidence="4">SpoIID/LytB domain-containing protein</fullName>
    </submittedName>
</protein>
<accession>A0A8J8MMD5</accession>
<proteinExistence type="predicted"/>
<feature type="compositionally biased region" description="Basic and acidic residues" evidence="1">
    <location>
        <begin position="26"/>
        <end position="36"/>
    </location>
</feature>
<dbReference type="PANTHER" id="PTHR30032">
    <property type="entry name" value="N-ACETYLMURAMOYL-L-ALANINE AMIDASE-RELATED"/>
    <property type="match status" value="1"/>
</dbReference>
<organism evidence="4 5">
    <name type="scientific">Vallitalea pronyensis</name>
    <dbReference type="NCBI Taxonomy" id="1348613"/>
    <lineage>
        <taxon>Bacteria</taxon>
        <taxon>Bacillati</taxon>
        <taxon>Bacillota</taxon>
        <taxon>Clostridia</taxon>
        <taxon>Lachnospirales</taxon>
        <taxon>Vallitaleaceae</taxon>
        <taxon>Vallitalea</taxon>
    </lineage>
</organism>
<feature type="chain" id="PRO_5035230050" evidence="2">
    <location>
        <begin position="27"/>
        <end position="826"/>
    </location>
</feature>
<sequence>MKKYMMLMVFLLMSTLLTGCASSQQAKEDKPADQVNHKPNGGENVPNNNAEKDDQVISQPYVAQADMVITRALAAKMIALANFDKSIIQTSDREIDFEDTNPDHWFDKYINMVVVNQWMLGSNKQFHPLRPLNNEEMDTLSKRFNLSLETLGITYEDKKSPVDYKDFLTFYEALCAANNDDGGVASRRLMVFATPANSADLSAWHMATNYGKYSFEGLALDSFMDKEIEVMLRGNEIIAVKGVTLQMPKLTNAYIERIKDNKAMVFMGGIGRELTINHDDYKDVEQVIGDLIIDKGHITGILLKENRLSDKVLLISGTHVTFENEGTYEITKDAKFYSDMDGVQWKSRNNIIVGYESADFVIDEKGRVCSAIIRKKVKMANIRVLISTLGFKSKYHQEVRLTGTTDYVVTYGTQQKECKAGEEINIDGTYFDNQDRISIETKNQGKLTINSIKRGYGDMFMPSYRGRMEISKTDEGYLIVNELPVEEYLYAVVPSEMPSSYGLEASKTQAVCARSYAYSQFYSNRFCSYGAHVIDSVSSQVYNNIPENETSIQAVKATHKEGLTYNGNVISANFFSTSCGFTANSGDVWAHYSTKEFPASSPQYLRSKPQYTQGTTYTNLADEETFRKFIKDDSLNSFDKAFGYYRWSVELTREHIEASINANIGKRYKVQPKLIKTLDNNEIFRSRPIESIGTLKDIGIYKRGQGGNITEMIIEGTAGIIKVSTEYNVRLLVTPVSHRQGIDSVPVKLHTGKETTVKNLMPSAFYTMDKVYDKEGHLVKILFTGGGNGHGVGMSQNGVKGMVDLGNDYKQVLEHYYEGTVVKEIY</sequence>
<dbReference type="PROSITE" id="PS51257">
    <property type="entry name" value="PROKAR_LIPOPROTEIN"/>
    <property type="match status" value="1"/>
</dbReference>
<keyword evidence="5" id="KW-1185">Reference proteome</keyword>
<dbReference type="RefSeq" id="WP_212694867.1">
    <property type="nucleotide sequence ID" value="NZ_CP058649.1"/>
</dbReference>
<evidence type="ECO:0000313" key="5">
    <source>
        <dbReference type="Proteomes" id="UP000683246"/>
    </source>
</evidence>
<evidence type="ECO:0000256" key="2">
    <source>
        <dbReference type="SAM" id="SignalP"/>
    </source>
</evidence>
<feature type="signal peptide" evidence="2">
    <location>
        <begin position="1"/>
        <end position="26"/>
    </location>
</feature>
<evidence type="ECO:0000256" key="1">
    <source>
        <dbReference type="SAM" id="MobiDB-lite"/>
    </source>
</evidence>
<dbReference type="Pfam" id="PF08486">
    <property type="entry name" value="SpoIID"/>
    <property type="match status" value="1"/>
</dbReference>
<evidence type="ECO:0000259" key="3">
    <source>
        <dbReference type="Pfam" id="PF08486"/>
    </source>
</evidence>
<name>A0A8J8MMD5_9FIRM</name>
<evidence type="ECO:0000313" key="4">
    <source>
        <dbReference type="EMBL" id="QUI24174.1"/>
    </source>
</evidence>
<reference evidence="4" key="1">
    <citation type="submission" date="2020-07" db="EMBL/GenBank/DDBJ databases">
        <title>Vallitalea pronyensis genome.</title>
        <authorList>
            <person name="Postec A."/>
        </authorList>
    </citation>
    <scope>NUCLEOTIDE SEQUENCE</scope>
    <source>
        <strain evidence="4">FatNI3</strain>
    </source>
</reference>
<gene>
    <name evidence="4" type="ORF">HZI73_18580</name>
</gene>
<dbReference type="EMBL" id="CP058649">
    <property type="protein sequence ID" value="QUI24174.1"/>
    <property type="molecule type" value="Genomic_DNA"/>
</dbReference>
<dbReference type="GO" id="GO:0030288">
    <property type="term" value="C:outer membrane-bounded periplasmic space"/>
    <property type="evidence" value="ECO:0007669"/>
    <property type="project" value="TreeGrafter"/>
</dbReference>